<accession>A0A0E9WZC2</accession>
<dbReference type="AlphaFoldDB" id="A0A0E9WZC2"/>
<evidence type="ECO:0000313" key="1">
    <source>
        <dbReference type="EMBL" id="JAH94768.1"/>
    </source>
</evidence>
<organism evidence="1">
    <name type="scientific">Anguilla anguilla</name>
    <name type="common">European freshwater eel</name>
    <name type="synonym">Muraena anguilla</name>
    <dbReference type="NCBI Taxonomy" id="7936"/>
    <lineage>
        <taxon>Eukaryota</taxon>
        <taxon>Metazoa</taxon>
        <taxon>Chordata</taxon>
        <taxon>Craniata</taxon>
        <taxon>Vertebrata</taxon>
        <taxon>Euteleostomi</taxon>
        <taxon>Actinopterygii</taxon>
        <taxon>Neopterygii</taxon>
        <taxon>Teleostei</taxon>
        <taxon>Anguilliformes</taxon>
        <taxon>Anguillidae</taxon>
        <taxon>Anguilla</taxon>
    </lineage>
</organism>
<sequence>MSDLRSLYKPPITLGGRTFCYLAALFSDLGRSDFTC</sequence>
<reference evidence="1" key="2">
    <citation type="journal article" date="2015" name="Fish Shellfish Immunol.">
        <title>Early steps in the European eel (Anguilla anguilla)-Vibrio vulnificus interaction in the gills: Role of the RtxA13 toxin.</title>
        <authorList>
            <person name="Callol A."/>
            <person name="Pajuelo D."/>
            <person name="Ebbesson L."/>
            <person name="Teles M."/>
            <person name="MacKenzie S."/>
            <person name="Amaro C."/>
        </authorList>
    </citation>
    <scope>NUCLEOTIDE SEQUENCE</scope>
</reference>
<proteinExistence type="predicted"/>
<dbReference type="EMBL" id="GBXM01013809">
    <property type="protein sequence ID" value="JAH94768.1"/>
    <property type="molecule type" value="Transcribed_RNA"/>
</dbReference>
<reference evidence="1" key="1">
    <citation type="submission" date="2014-11" db="EMBL/GenBank/DDBJ databases">
        <authorList>
            <person name="Amaro Gonzalez C."/>
        </authorList>
    </citation>
    <scope>NUCLEOTIDE SEQUENCE</scope>
</reference>
<name>A0A0E9WZC2_ANGAN</name>
<protein>
    <submittedName>
        <fullName evidence="1">Uncharacterized protein</fullName>
    </submittedName>
</protein>